<feature type="transmembrane region" description="Helical" evidence="14">
    <location>
        <begin position="461"/>
        <end position="478"/>
    </location>
</feature>
<feature type="transmembrane region" description="Helical" evidence="14">
    <location>
        <begin position="602"/>
        <end position="624"/>
    </location>
</feature>
<dbReference type="InterPro" id="IPR005225">
    <property type="entry name" value="Small_GTP-bd"/>
</dbReference>
<organism evidence="16 17">
    <name type="scientific">Fusibacter paucivorans</name>
    <dbReference type="NCBI Taxonomy" id="76009"/>
    <lineage>
        <taxon>Bacteria</taxon>
        <taxon>Bacillati</taxon>
        <taxon>Bacillota</taxon>
        <taxon>Clostridia</taxon>
        <taxon>Eubacteriales</taxon>
        <taxon>Eubacteriales Family XII. Incertae Sedis</taxon>
        <taxon>Fusibacter</taxon>
    </lineage>
</organism>
<comment type="caution">
    <text evidence="16">The sequence shown here is derived from an EMBL/GenBank/DDBJ whole genome shotgun (WGS) entry which is preliminary data.</text>
</comment>
<dbReference type="RefSeq" id="WP_213236003.1">
    <property type="nucleotide sequence ID" value="NZ_JAHBCL010000008.1"/>
</dbReference>
<dbReference type="InterPro" id="IPR011640">
    <property type="entry name" value="Fe2_transport_prot_B_C"/>
</dbReference>
<dbReference type="InterPro" id="IPR011642">
    <property type="entry name" value="Gate_dom"/>
</dbReference>
<reference evidence="16 17" key="1">
    <citation type="submission" date="2021-05" db="EMBL/GenBank/DDBJ databases">
        <title>Fusibacter ferrireducens sp. nov., an anaerobic, sulfur- and Fe-reducing bacterium isolated from the mangrove sediment.</title>
        <authorList>
            <person name="Qiu D."/>
        </authorList>
    </citation>
    <scope>NUCLEOTIDE SEQUENCE [LARGE SCALE GENOMIC DNA]</scope>
    <source>
        <strain evidence="16 17">DSM 12116</strain>
    </source>
</reference>
<gene>
    <name evidence="16" type="primary">feoB</name>
    <name evidence="16" type="ORF">KHM83_05990</name>
</gene>
<comment type="function">
    <text evidence="1 14">Probable transporter of a GTP-driven Fe(2+) uptake system.</text>
</comment>
<evidence type="ECO:0000256" key="14">
    <source>
        <dbReference type="RuleBase" id="RU362098"/>
    </source>
</evidence>
<evidence type="ECO:0000256" key="1">
    <source>
        <dbReference type="ARBA" id="ARBA00003926"/>
    </source>
</evidence>
<feature type="transmembrane region" description="Helical" evidence="14">
    <location>
        <begin position="408"/>
        <end position="427"/>
    </location>
</feature>
<evidence type="ECO:0000256" key="3">
    <source>
        <dbReference type="ARBA" id="ARBA00022448"/>
    </source>
</evidence>
<feature type="transmembrane region" description="Helical" evidence="14">
    <location>
        <begin position="636"/>
        <end position="655"/>
    </location>
</feature>
<feature type="transmembrane region" description="Helical" evidence="14">
    <location>
        <begin position="293"/>
        <end position="317"/>
    </location>
</feature>
<evidence type="ECO:0000313" key="16">
    <source>
        <dbReference type="EMBL" id="MBS7526220.1"/>
    </source>
</evidence>
<keyword evidence="5 14" id="KW-0410">Iron transport</keyword>
<evidence type="ECO:0000256" key="10">
    <source>
        <dbReference type="ARBA" id="ARBA00023065"/>
    </source>
</evidence>
<dbReference type="InterPro" id="IPR030389">
    <property type="entry name" value="G_FEOB_dom"/>
</dbReference>
<evidence type="ECO:0000256" key="2">
    <source>
        <dbReference type="ARBA" id="ARBA00004651"/>
    </source>
</evidence>
<dbReference type="CDD" id="cd01879">
    <property type="entry name" value="FeoB"/>
    <property type="match status" value="1"/>
</dbReference>
<dbReference type="Gene3D" id="3.40.50.300">
    <property type="entry name" value="P-loop containing nucleotide triphosphate hydrolases"/>
    <property type="match status" value="1"/>
</dbReference>
<dbReference type="SUPFAM" id="SSF52540">
    <property type="entry name" value="P-loop containing nucleoside triphosphate hydrolases"/>
    <property type="match status" value="1"/>
</dbReference>
<keyword evidence="7" id="KW-0547">Nucleotide-binding</keyword>
<keyword evidence="10" id="KW-0406">Ion transport</keyword>
<feature type="transmembrane region" description="Helical" evidence="14">
    <location>
        <begin position="228"/>
        <end position="247"/>
    </location>
</feature>
<evidence type="ECO:0000256" key="7">
    <source>
        <dbReference type="ARBA" id="ARBA00022741"/>
    </source>
</evidence>
<dbReference type="InterPro" id="IPR050860">
    <property type="entry name" value="FeoB_GTPase"/>
</dbReference>
<evidence type="ECO:0000256" key="11">
    <source>
        <dbReference type="ARBA" id="ARBA00023134"/>
    </source>
</evidence>
<sequence length="671" mass="72683">MKIALAGNPNSGKTTLFNALTGSQEKVGNWAGVTIEKKFGTLKSKYNPTKEAIEIVDLPGAYSMSPFTSEESITRAFVVDEHPDVIINIVDATNLSRSLFFTTQLLDLGIPVVVALNKTDLLTRDQTVLDIKGLTNRMKCTFVKTIATKTQENGLDALIKEAMAKGGQKQATPFQVPDEALKAAQYDAKIAETQDRARYDFVKEVVRSVEKRQVENRRETMQDKVDRIVAHRWLGIPIFGAVMWLVFSVSQTHLGPFLADTFVGWIDAFYGVVEGAMGDSVSPLLSSLLLDGVIGGVGAVVGFLPLIMVLFFMLALLEDCGYMARVAVVMDRFLKRVGLSGKSIIPMVIGTGCAIPGIMATRTIKNERQRRTTAMLTPFMPCGAKLPVIALFSGAFFSDAAWVGTTMYFMGIALIIFGAMIVVRITGEKNKRTYFIMELPEYRFPSIKRATLSMLDRGKAFIIKAGTIILLCNALVQVMQTFNWQFQVVEEGMESTSILASIASPFAVLLIPLGFGAWQLAAAAITGFIAKENVVGTLAVVYGITNFIDTDALELVSGSSSVAEIMGLTSAAALAYLVFNLFTPPCFAAIGAMNAEMENKKWLFGGIAFQLGTGYVTAFIVYQVGTLLTTGSVGTGFIPGIIVVGVMIVAVIAMMRRGDRMAVPKPEAHLA</sequence>
<dbReference type="EMBL" id="JAHBCL010000008">
    <property type="protein sequence ID" value="MBS7526220.1"/>
    <property type="molecule type" value="Genomic_DNA"/>
</dbReference>
<dbReference type="PANTHER" id="PTHR43185:SF1">
    <property type="entry name" value="FE(2+) TRANSPORTER FEOB"/>
    <property type="match status" value="1"/>
</dbReference>
<keyword evidence="4" id="KW-1003">Cell membrane</keyword>
<evidence type="ECO:0000256" key="9">
    <source>
        <dbReference type="ARBA" id="ARBA00023004"/>
    </source>
</evidence>
<evidence type="ECO:0000313" key="17">
    <source>
        <dbReference type="Proteomes" id="UP000746471"/>
    </source>
</evidence>
<keyword evidence="12 14" id="KW-0472">Membrane</keyword>
<protein>
    <recommendedName>
        <fullName evidence="13 14">Ferrous iron transport protein B</fullName>
    </recommendedName>
</protein>
<comment type="similarity">
    <text evidence="14">Belongs to the TRAFAC class TrmE-Era-EngA-EngB-Septin-like GTPase superfamily. FeoB GTPase (TC 9.A.8) family.</text>
</comment>
<dbReference type="Pfam" id="PF07670">
    <property type="entry name" value="Gate"/>
    <property type="match status" value="2"/>
</dbReference>
<proteinExistence type="inferred from homology"/>
<dbReference type="Proteomes" id="UP000746471">
    <property type="component" value="Unassembled WGS sequence"/>
</dbReference>
<dbReference type="PANTHER" id="PTHR43185">
    <property type="entry name" value="FERROUS IRON TRANSPORT PROTEIN B"/>
    <property type="match status" value="1"/>
</dbReference>
<evidence type="ECO:0000256" key="12">
    <source>
        <dbReference type="ARBA" id="ARBA00023136"/>
    </source>
</evidence>
<dbReference type="PROSITE" id="PS51711">
    <property type="entry name" value="G_FEOB"/>
    <property type="match status" value="1"/>
</dbReference>
<keyword evidence="8 14" id="KW-1133">Transmembrane helix</keyword>
<evidence type="ECO:0000256" key="8">
    <source>
        <dbReference type="ARBA" id="ARBA00022989"/>
    </source>
</evidence>
<keyword evidence="6 14" id="KW-0812">Transmembrane</keyword>
<feature type="transmembrane region" description="Helical" evidence="14">
    <location>
        <begin position="337"/>
        <end position="361"/>
    </location>
</feature>
<dbReference type="NCBIfam" id="TIGR00231">
    <property type="entry name" value="small_GTP"/>
    <property type="match status" value="1"/>
</dbReference>
<dbReference type="NCBIfam" id="TIGR00437">
    <property type="entry name" value="feoB"/>
    <property type="match status" value="1"/>
</dbReference>
<accession>A0ABS5PM31</accession>
<feature type="domain" description="FeoB-type G" evidence="15">
    <location>
        <begin position="1"/>
        <end position="168"/>
    </location>
</feature>
<keyword evidence="17" id="KW-1185">Reference proteome</keyword>
<feature type="transmembrane region" description="Helical" evidence="14">
    <location>
        <begin position="525"/>
        <end position="545"/>
    </location>
</feature>
<evidence type="ECO:0000259" key="15">
    <source>
        <dbReference type="PROSITE" id="PS51711"/>
    </source>
</evidence>
<name>A0ABS5PM31_9FIRM</name>
<keyword evidence="3 14" id="KW-0813">Transport</keyword>
<evidence type="ECO:0000256" key="4">
    <source>
        <dbReference type="ARBA" id="ARBA00022475"/>
    </source>
</evidence>
<evidence type="ECO:0000256" key="5">
    <source>
        <dbReference type="ARBA" id="ARBA00022496"/>
    </source>
</evidence>
<keyword evidence="11 14" id="KW-0342">GTP-binding</keyword>
<feature type="transmembrane region" description="Helical" evidence="14">
    <location>
        <begin position="498"/>
        <end position="518"/>
    </location>
</feature>
<dbReference type="PRINTS" id="PR00326">
    <property type="entry name" value="GTP1OBG"/>
</dbReference>
<dbReference type="InterPro" id="IPR003373">
    <property type="entry name" value="Fe2_transport_prot-B"/>
</dbReference>
<feature type="transmembrane region" description="Helical" evidence="14">
    <location>
        <begin position="565"/>
        <end position="590"/>
    </location>
</feature>
<dbReference type="InterPro" id="IPR027417">
    <property type="entry name" value="P-loop_NTPase"/>
</dbReference>
<evidence type="ECO:0000256" key="13">
    <source>
        <dbReference type="NCBIfam" id="TIGR00437"/>
    </source>
</evidence>
<evidence type="ECO:0000256" key="6">
    <source>
        <dbReference type="ARBA" id="ARBA00022692"/>
    </source>
</evidence>
<dbReference type="Pfam" id="PF02421">
    <property type="entry name" value="FeoB_N"/>
    <property type="match status" value="1"/>
</dbReference>
<dbReference type="Pfam" id="PF07664">
    <property type="entry name" value="FeoB_C"/>
    <property type="match status" value="1"/>
</dbReference>
<keyword evidence="9 14" id="KW-0408">Iron</keyword>
<dbReference type="InterPro" id="IPR006073">
    <property type="entry name" value="GTP-bd"/>
</dbReference>
<comment type="subcellular location">
    <subcellularLocation>
        <location evidence="2 14">Cell membrane</location>
        <topology evidence="2 14">Multi-pass membrane protein</topology>
    </subcellularLocation>
</comment>